<gene>
    <name evidence="3" type="ORF">Cni_G00538</name>
</gene>
<evidence type="ECO:0000256" key="1">
    <source>
        <dbReference type="ARBA" id="ARBA00022737"/>
    </source>
</evidence>
<dbReference type="Pfam" id="PF01535">
    <property type="entry name" value="PPR"/>
    <property type="match status" value="7"/>
</dbReference>
<dbReference type="NCBIfam" id="TIGR00756">
    <property type="entry name" value="PPR"/>
    <property type="match status" value="5"/>
</dbReference>
<dbReference type="PANTHER" id="PTHR24015">
    <property type="entry name" value="OS07G0578800 PROTEIN-RELATED"/>
    <property type="match status" value="1"/>
</dbReference>
<dbReference type="GO" id="GO:0003723">
    <property type="term" value="F:RNA binding"/>
    <property type="evidence" value="ECO:0007669"/>
    <property type="project" value="InterPro"/>
</dbReference>
<proteinExistence type="predicted"/>
<feature type="repeat" description="PPR" evidence="2">
    <location>
        <begin position="641"/>
        <end position="675"/>
    </location>
</feature>
<dbReference type="InterPro" id="IPR002885">
    <property type="entry name" value="PPR_rpt"/>
</dbReference>
<dbReference type="InterPro" id="IPR046848">
    <property type="entry name" value="E_motif"/>
</dbReference>
<dbReference type="Gene3D" id="1.25.40.10">
    <property type="entry name" value="Tetratricopeptide repeat domain"/>
    <property type="match status" value="6"/>
</dbReference>
<feature type="repeat" description="PPR" evidence="2">
    <location>
        <begin position="201"/>
        <end position="235"/>
    </location>
</feature>
<dbReference type="AlphaFoldDB" id="A0AAQ3JMW6"/>
<dbReference type="FunFam" id="1.25.40.10:FF:000090">
    <property type="entry name" value="Pentatricopeptide repeat-containing protein, chloroplastic"/>
    <property type="match status" value="1"/>
</dbReference>
<organism evidence="3 4">
    <name type="scientific">Canna indica</name>
    <name type="common">Indian-shot</name>
    <dbReference type="NCBI Taxonomy" id="4628"/>
    <lineage>
        <taxon>Eukaryota</taxon>
        <taxon>Viridiplantae</taxon>
        <taxon>Streptophyta</taxon>
        <taxon>Embryophyta</taxon>
        <taxon>Tracheophyta</taxon>
        <taxon>Spermatophyta</taxon>
        <taxon>Magnoliopsida</taxon>
        <taxon>Liliopsida</taxon>
        <taxon>Zingiberales</taxon>
        <taxon>Cannaceae</taxon>
        <taxon>Canna</taxon>
    </lineage>
</organism>
<sequence length="924" mass="102658">MRTAILFRIRQLTLSHFFTSFASCSRAQFALGSRLAALSRSGDHSGLLSLFLRCARAREQPAKPDGPIYLVLLRAAAALSSRATVLSLHAHIAKSGHLHDVVVNTALVDALSKCSDAGSARKLFDEMPARDTAAWNVMLSGCARSGDVEQAVCLASAMRSSGVTPNVVTLSVLLQVYGGLTEKKLGQSVHAYAVRHLQLMDTFLVNSLIVYYNKSGNFHTSERIFERMLRRDIVSWNAMMAGYAQSDFGWRALELFNLMRKECQPDLFTLETALHACALVGSDAIDGGLAIHGLLVKLRFQMDVHGENSLLLFYCKCRLMEDGQTIFDRMGARNIVSWNILVDGYVQIRRPGKVLNLAKCISFNELGVSSDLLVCTLQAARQLGSTKHIMCIHGLVMVMGFSFDTYINSSLIAAYGDCGKIILARKTLDYLVSETSNVTACWNSMLSIHVKYMYFSEALELVSHMHANECIVDAVTLVNILSVSTELLNLRLGKAVHGFMIRNKHDFNVFATTALLEHYAECGTLTEACYLFLKIPIRNRVTWNTMIHCFVHNGFPQTALKLFYLMQEQDNFVPDATSIVGVIEAISQRGYEEEKNYIHKYAIESGFIDDEYVANSLIAMHASVCNFDNAITVFERTSKLSVVTWNTLISGYANHGLVNKATSVFYFMKSQNVAPDLVTFLCLIRASTTLGSLNCLTQIHTIICKEGYESNLLVGTSLVYGYAKCGDLIVARLIFDGLKYRSTVTWNSMIQGYGMHGNAEEVHELFSQMQQSGIVPTVVTFLNIISACSHVGDVEKGQYYFDLMRYVYSLIPNRDHLCSLIDLLGRRGLLKEAHETLEKSPLDPGLHAWGALLGACRIQGDLEVGLTAANKILELDPLHYGYNLLLSNMHAEVGRWTVASEIRNNIDKMGLKKVNGWTMIESFS</sequence>
<dbReference type="Pfam" id="PF13041">
    <property type="entry name" value="PPR_2"/>
    <property type="match status" value="3"/>
</dbReference>
<evidence type="ECO:0000313" key="4">
    <source>
        <dbReference type="Proteomes" id="UP001327560"/>
    </source>
</evidence>
<accession>A0AAQ3JMW6</accession>
<dbReference type="GO" id="GO:0009451">
    <property type="term" value="P:RNA modification"/>
    <property type="evidence" value="ECO:0007669"/>
    <property type="project" value="InterPro"/>
</dbReference>
<dbReference type="Pfam" id="PF20431">
    <property type="entry name" value="E_motif"/>
    <property type="match status" value="1"/>
</dbReference>
<name>A0AAQ3JMW6_9LILI</name>
<feature type="repeat" description="PPR" evidence="2">
    <location>
        <begin position="131"/>
        <end position="165"/>
    </location>
</feature>
<dbReference type="InterPro" id="IPR046960">
    <property type="entry name" value="PPR_At4g14850-like_plant"/>
</dbReference>
<keyword evidence="4" id="KW-1185">Reference proteome</keyword>
<dbReference type="PROSITE" id="PS51375">
    <property type="entry name" value="PPR"/>
    <property type="match status" value="5"/>
</dbReference>
<dbReference type="InterPro" id="IPR011990">
    <property type="entry name" value="TPR-like_helical_dom_sf"/>
</dbReference>
<dbReference type="Proteomes" id="UP001327560">
    <property type="component" value="Chromosome 1"/>
</dbReference>
<keyword evidence="1" id="KW-0677">Repeat</keyword>
<evidence type="ECO:0000313" key="3">
    <source>
        <dbReference type="EMBL" id="WOK91847.1"/>
    </source>
</evidence>
<dbReference type="PANTHER" id="PTHR24015:SF553">
    <property type="entry name" value="DYW DOMAIN-CONTAINING PROTEIN"/>
    <property type="match status" value="1"/>
</dbReference>
<evidence type="ECO:0000256" key="2">
    <source>
        <dbReference type="PROSITE-ProRule" id="PRU00708"/>
    </source>
</evidence>
<feature type="repeat" description="PPR" evidence="2">
    <location>
        <begin position="539"/>
        <end position="573"/>
    </location>
</feature>
<reference evidence="3 4" key="1">
    <citation type="submission" date="2023-10" db="EMBL/GenBank/DDBJ databases">
        <title>Chromosome-scale genome assembly provides insights into flower coloration mechanisms of Canna indica.</title>
        <authorList>
            <person name="Li C."/>
        </authorList>
    </citation>
    <scope>NUCLEOTIDE SEQUENCE [LARGE SCALE GENOMIC DNA]</scope>
    <source>
        <tissue evidence="3">Flower</tissue>
    </source>
</reference>
<feature type="repeat" description="PPR" evidence="2">
    <location>
        <begin position="742"/>
        <end position="776"/>
    </location>
</feature>
<protein>
    <submittedName>
        <fullName evidence="3">Pentatricopeptide repeat-containing protein</fullName>
    </submittedName>
</protein>
<dbReference type="PROSITE" id="PS51257">
    <property type="entry name" value="PROKAR_LIPOPROTEIN"/>
    <property type="match status" value="1"/>
</dbReference>
<dbReference type="EMBL" id="CP136890">
    <property type="protein sequence ID" value="WOK91847.1"/>
    <property type="molecule type" value="Genomic_DNA"/>
</dbReference>